<evidence type="ECO:0000256" key="2">
    <source>
        <dbReference type="ARBA" id="ARBA00023015"/>
    </source>
</evidence>
<dbReference type="Gene3D" id="3.40.1810.10">
    <property type="entry name" value="Transcription factor, MADS-box"/>
    <property type="match status" value="1"/>
</dbReference>
<dbReference type="PRINTS" id="PR00404">
    <property type="entry name" value="MADSDOMAIN"/>
</dbReference>
<dbReference type="SMART" id="SM00432">
    <property type="entry name" value="MADS"/>
    <property type="match status" value="1"/>
</dbReference>
<keyword evidence="5" id="KW-0539">Nucleus</keyword>
<dbReference type="InterPro" id="IPR050142">
    <property type="entry name" value="MADS-box/MEF2_TF"/>
</dbReference>
<dbReference type="InterPro" id="IPR036879">
    <property type="entry name" value="TF_MADSbox_sf"/>
</dbReference>
<keyword evidence="4" id="KW-0804">Transcription</keyword>
<organism evidence="7 8">
    <name type="scientific">Lithospermum erythrorhizon</name>
    <name type="common">Purple gromwell</name>
    <name type="synonym">Lithospermum officinale var. erythrorhizon</name>
    <dbReference type="NCBI Taxonomy" id="34254"/>
    <lineage>
        <taxon>Eukaryota</taxon>
        <taxon>Viridiplantae</taxon>
        <taxon>Streptophyta</taxon>
        <taxon>Embryophyta</taxon>
        <taxon>Tracheophyta</taxon>
        <taxon>Spermatophyta</taxon>
        <taxon>Magnoliopsida</taxon>
        <taxon>eudicotyledons</taxon>
        <taxon>Gunneridae</taxon>
        <taxon>Pentapetalae</taxon>
        <taxon>asterids</taxon>
        <taxon>lamiids</taxon>
        <taxon>Boraginales</taxon>
        <taxon>Boraginaceae</taxon>
        <taxon>Boraginoideae</taxon>
        <taxon>Lithospermeae</taxon>
        <taxon>Lithospermum</taxon>
    </lineage>
</organism>
<gene>
    <name evidence="7" type="ORF">LIER_03908</name>
</gene>
<dbReference type="PROSITE" id="PS50066">
    <property type="entry name" value="MADS_BOX_2"/>
    <property type="match status" value="1"/>
</dbReference>
<dbReference type="EMBL" id="BAABME010000483">
    <property type="protein sequence ID" value="GAA0143157.1"/>
    <property type="molecule type" value="Genomic_DNA"/>
</dbReference>
<dbReference type="AlphaFoldDB" id="A0AAV3NZH8"/>
<evidence type="ECO:0000256" key="5">
    <source>
        <dbReference type="ARBA" id="ARBA00023242"/>
    </source>
</evidence>
<evidence type="ECO:0000313" key="8">
    <source>
        <dbReference type="Proteomes" id="UP001454036"/>
    </source>
</evidence>
<dbReference type="Pfam" id="PF00319">
    <property type="entry name" value="SRF-TF"/>
    <property type="match status" value="1"/>
</dbReference>
<dbReference type="PROSITE" id="PS00350">
    <property type="entry name" value="MADS_BOX_1"/>
    <property type="match status" value="1"/>
</dbReference>
<sequence length="93" mass="10726">MGRKKLEIKRIESKASRQVTFTKRRNGLIKKAKELSILCEVDLGLIILSARGKLFNFTNSNNRRYSKAVKDMQSNSQKITKYTYKDDSGLKIL</sequence>
<evidence type="ECO:0000313" key="7">
    <source>
        <dbReference type="EMBL" id="GAA0143157.1"/>
    </source>
</evidence>
<dbReference type="SUPFAM" id="SSF55455">
    <property type="entry name" value="SRF-like"/>
    <property type="match status" value="1"/>
</dbReference>
<dbReference type="PANTHER" id="PTHR48019">
    <property type="entry name" value="SERUM RESPONSE FACTOR HOMOLOG"/>
    <property type="match status" value="1"/>
</dbReference>
<dbReference type="Proteomes" id="UP001454036">
    <property type="component" value="Unassembled WGS sequence"/>
</dbReference>
<dbReference type="InterPro" id="IPR002100">
    <property type="entry name" value="TF_MADSbox"/>
</dbReference>
<dbReference type="GO" id="GO:0005634">
    <property type="term" value="C:nucleus"/>
    <property type="evidence" value="ECO:0007669"/>
    <property type="project" value="UniProtKB-SubCell"/>
</dbReference>
<evidence type="ECO:0000259" key="6">
    <source>
        <dbReference type="PROSITE" id="PS50066"/>
    </source>
</evidence>
<keyword evidence="3" id="KW-0238">DNA-binding</keyword>
<comment type="subcellular location">
    <subcellularLocation>
        <location evidence="1">Nucleus</location>
    </subcellularLocation>
</comment>
<name>A0AAV3NZH8_LITER</name>
<proteinExistence type="predicted"/>
<keyword evidence="8" id="KW-1185">Reference proteome</keyword>
<keyword evidence="2" id="KW-0805">Transcription regulation</keyword>
<comment type="caution">
    <text evidence="7">The sequence shown here is derived from an EMBL/GenBank/DDBJ whole genome shotgun (WGS) entry which is preliminary data.</text>
</comment>
<evidence type="ECO:0000256" key="1">
    <source>
        <dbReference type="ARBA" id="ARBA00004123"/>
    </source>
</evidence>
<dbReference type="GO" id="GO:0046983">
    <property type="term" value="F:protein dimerization activity"/>
    <property type="evidence" value="ECO:0007669"/>
    <property type="project" value="InterPro"/>
</dbReference>
<reference evidence="7 8" key="1">
    <citation type="submission" date="2024-01" db="EMBL/GenBank/DDBJ databases">
        <title>The complete chloroplast genome sequence of Lithospermum erythrorhizon: insights into the phylogenetic relationship among Boraginaceae species and the maternal lineages of purple gromwells.</title>
        <authorList>
            <person name="Okada T."/>
            <person name="Watanabe K."/>
        </authorList>
    </citation>
    <scope>NUCLEOTIDE SEQUENCE [LARGE SCALE GENOMIC DNA]</scope>
</reference>
<evidence type="ECO:0000256" key="4">
    <source>
        <dbReference type="ARBA" id="ARBA00023163"/>
    </source>
</evidence>
<evidence type="ECO:0000256" key="3">
    <source>
        <dbReference type="ARBA" id="ARBA00023125"/>
    </source>
</evidence>
<protein>
    <recommendedName>
        <fullName evidence="6">MADS-box domain-containing protein</fullName>
    </recommendedName>
</protein>
<dbReference type="GO" id="GO:0003677">
    <property type="term" value="F:DNA binding"/>
    <property type="evidence" value="ECO:0007669"/>
    <property type="project" value="UniProtKB-KW"/>
</dbReference>
<accession>A0AAV3NZH8</accession>
<feature type="domain" description="MADS-box" evidence="6">
    <location>
        <begin position="1"/>
        <end position="61"/>
    </location>
</feature>